<feature type="binding site" evidence="10">
    <location>
        <position position="145"/>
    </location>
    <ligand>
        <name>ATP</name>
        <dbReference type="ChEBI" id="CHEBI:30616"/>
    </ligand>
</feature>
<protein>
    <recommendedName>
        <fullName evidence="10">DNA integrity scanning protein DisA</fullName>
    </recommendedName>
    <alternativeName>
        <fullName evidence="10">Cyclic di-AMP synthase</fullName>
        <shortName evidence="10">c-di-AMP synthase</shortName>
    </alternativeName>
    <alternativeName>
        <fullName evidence="10">Diadenylate cyclase</fullName>
        <ecNumber evidence="10">2.7.7.85</ecNumber>
    </alternativeName>
</protein>
<gene>
    <name evidence="10 13" type="primary">disA</name>
    <name evidence="13" type="ORF">NCTC13184_00768</name>
</gene>
<dbReference type="GO" id="GO:0106408">
    <property type="term" value="F:diadenylate cyclase activity"/>
    <property type="evidence" value="ECO:0007669"/>
    <property type="project" value="UniProtKB-EC"/>
</dbReference>
<evidence type="ECO:0000256" key="2">
    <source>
        <dbReference type="ARBA" id="ARBA00022679"/>
    </source>
</evidence>
<evidence type="ECO:0000256" key="7">
    <source>
        <dbReference type="ARBA" id="ARBA00022842"/>
    </source>
</evidence>
<evidence type="ECO:0000256" key="6">
    <source>
        <dbReference type="ARBA" id="ARBA00022840"/>
    </source>
</evidence>
<dbReference type="InterPro" id="IPR036888">
    <property type="entry name" value="DNA_integrity_DisA_N_sf"/>
</dbReference>
<comment type="catalytic activity">
    <reaction evidence="1 10">
        <text>2 ATP = 3',3'-c-di-AMP + 2 diphosphate</text>
        <dbReference type="Rhea" id="RHEA:35655"/>
        <dbReference type="ChEBI" id="CHEBI:30616"/>
        <dbReference type="ChEBI" id="CHEBI:33019"/>
        <dbReference type="ChEBI" id="CHEBI:71500"/>
        <dbReference type="EC" id="2.7.7.85"/>
    </reaction>
</comment>
<dbReference type="InterPro" id="IPR038331">
    <property type="entry name" value="DisA_sf"/>
</dbReference>
<dbReference type="AlphaFoldDB" id="A0A378WJL9"/>
<feature type="domain" description="DAC" evidence="12">
    <location>
        <begin position="60"/>
        <end position="199"/>
    </location>
</feature>
<dbReference type="GO" id="GO:0004016">
    <property type="term" value="F:adenylate cyclase activity"/>
    <property type="evidence" value="ECO:0007669"/>
    <property type="project" value="TreeGrafter"/>
</dbReference>
<comment type="caution">
    <text evidence="10">Lacks conserved residue(s) required for the propagation of feature annotation.</text>
</comment>
<dbReference type="GO" id="GO:0006281">
    <property type="term" value="P:DNA repair"/>
    <property type="evidence" value="ECO:0007669"/>
    <property type="project" value="UniProtKB-UniRule"/>
</dbReference>
<evidence type="ECO:0000256" key="4">
    <source>
        <dbReference type="ARBA" id="ARBA00022741"/>
    </source>
</evidence>
<dbReference type="InterPro" id="IPR023763">
    <property type="entry name" value="DNA_integrity_scanning_protein"/>
</dbReference>
<dbReference type="SUPFAM" id="SSF47781">
    <property type="entry name" value="RuvA domain 2-like"/>
    <property type="match status" value="1"/>
</dbReference>
<keyword evidence="5 10" id="KW-0227">DNA damage</keyword>
<organism evidence="13 14">
    <name type="scientific">Nocardia africana</name>
    <dbReference type="NCBI Taxonomy" id="134964"/>
    <lineage>
        <taxon>Bacteria</taxon>
        <taxon>Bacillati</taxon>
        <taxon>Actinomycetota</taxon>
        <taxon>Actinomycetes</taxon>
        <taxon>Mycobacteriales</taxon>
        <taxon>Nocardiaceae</taxon>
        <taxon>Nocardia</taxon>
    </lineage>
</organism>
<evidence type="ECO:0000256" key="9">
    <source>
        <dbReference type="ARBA" id="ARBA00023204"/>
    </source>
</evidence>
<evidence type="ECO:0000256" key="3">
    <source>
        <dbReference type="ARBA" id="ARBA00022695"/>
    </source>
</evidence>
<dbReference type="Proteomes" id="UP000255082">
    <property type="component" value="Unassembled WGS sequence"/>
</dbReference>
<dbReference type="GO" id="GO:0005524">
    <property type="term" value="F:ATP binding"/>
    <property type="evidence" value="ECO:0007669"/>
    <property type="project" value="UniProtKB-UniRule"/>
</dbReference>
<dbReference type="Pfam" id="PF10635">
    <property type="entry name" value="DisA-linker"/>
    <property type="match status" value="1"/>
</dbReference>
<dbReference type="EMBL" id="UGRU01000001">
    <property type="protein sequence ID" value="SUA41429.1"/>
    <property type="molecule type" value="Genomic_DNA"/>
</dbReference>
<dbReference type="SUPFAM" id="SSF143597">
    <property type="entry name" value="YojJ-like"/>
    <property type="match status" value="1"/>
</dbReference>
<proteinExistence type="inferred from homology"/>
<keyword evidence="3 10" id="KW-0548">Nucleotidyltransferase</keyword>
<comment type="subunit">
    <text evidence="10">Homooctamer.</text>
</comment>
<comment type="function">
    <text evidence="10">Participates in a DNA-damage check-point. DisA forms globular foci that rapidly scan along the chromosomes searching for lesions.</text>
</comment>
<dbReference type="HAMAP" id="MF_01438">
    <property type="entry name" value="DisA"/>
    <property type="match status" value="1"/>
</dbReference>
<dbReference type="GO" id="GO:0003677">
    <property type="term" value="F:DNA binding"/>
    <property type="evidence" value="ECO:0007669"/>
    <property type="project" value="UniProtKB-UniRule"/>
</dbReference>
<dbReference type="PANTHER" id="PTHR34185:SF3">
    <property type="entry name" value="DNA INTEGRITY SCANNING PROTEIN DISA"/>
    <property type="match status" value="1"/>
</dbReference>
<keyword evidence="2 10" id="KW-0808">Transferase</keyword>
<dbReference type="EC" id="2.7.7.85" evidence="10"/>
<dbReference type="Gene3D" id="1.20.1260.110">
    <property type="entry name" value="DNA integrity scanning linker region"/>
    <property type="match status" value="1"/>
</dbReference>
<evidence type="ECO:0000259" key="12">
    <source>
        <dbReference type="PROSITE" id="PS51794"/>
    </source>
</evidence>
<comment type="similarity">
    <text evidence="10">Belongs to the DisA family.</text>
</comment>
<sequence>MIPGRWVTHLLGRPAPRRRFVTPADVPAADAVAPVDGVPAADAVAPVDGVPTEAIEADGDPGLSTTIARLVPGTELRDGIDRILRARTGGLIVLGYDEELERICDGGFELDVEFSPTRLRELSKMDGAVVLSTDGARIRRANVHLVPDPGLPTTESGTRHKAAERTAAQTGYPVVSVSRSTGIVTVYLNGHRHPIQTSETILSRANQAMATLERYRSRLDETTRQLSVVELNDCATLRDVLAVVHCLELVRRVAREISSDVAELGVDGRQLALQLAEVVGNTEALRRLLVRDYIRTEPVDDAMVDRTLAALDGLLEVDLLELTNLAPPLGFPATFEALDTAVGPRGYRVLAEIPRVPLRRAEPVIAAFGSLSGLVSASASDIEGVDGIDAHLARQIREGCPGCRNPVLCDRRSPARPEPVRALPVPSPPSQAMLNVSGVLRTEPNCATTAYPPAGTETRSPAQPGCDVVPDQVSVKAACWPPLSVRGSAGPP</sequence>
<name>A0A378WJL9_9NOCA</name>
<evidence type="ECO:0000256" key="1">
    <source>
        <dbReference type="ARBA" id="ARBA00000877"/>
    </source>
</evidence>
<evidence type="ECO:0000256" key="5">
    <source>
        <dbReference type="ARBA" id="ARBA00022763"/>
    </source>
</evidence>
<keyword evidence="11" id="KW-0175">Coiled coil</keyword>
<dbReference type="Gene3D" id="1.10.150.20">
    <property type="entry name" value="5' to 3' exonuclease, C-terminal subdomain"/>
    <property type="match status" value="1"/>
</dbReference>
<dbReference type="InterPro" id="IPR003390">
    <property type="entry name" value="DNA_integrity_scan_DisA_N"/>
</dbReference>
<comment type="function">
    <text evidence="10">Has also diadenylate cyclase activity, catalyzing the condensation of 2 ATP molecules into cyclic di-AMP (c-di-AMP). c-di-AMP likely acts as a signaling molecule that may couple DNA integrity with a cellular process.</text>
</comment>
<keyword evidence="9 10" id="KW-0234">DNA repair</keyword>
<evidence type="ECO:0000313" key="13">
    <source>
        <dbReference type="EMBL" id="SUA41429.1"/>
    </source>
</evidence>
<keyword evidence="4 10" id="KW-0547">Nucleotide-binding</keyword>
<accession>A0A378WJL9</accession>
<evidence type="ECO:0000256" key="8">
    <source>
        <dbReference type="ARBA" id="ARBA00023125"/>
    </source>
</evidence>
<dbReference type="InterPro" id="IPR018906">
    <property type="entry name" value="DNA_integrity_scan_DisA_link"/>
</dbReference>
<dbReference type="InterPro" id="IPR050338">
    <property type="entry name" value="DisA"/>
</dbReference>
<feature type="coiled-coil region" evidence="11">
    <location>
        <begin position="205"/>
        <end position="232"/>
    </location>
</feature>
<dbReference type="InterPro" id="IPR010994">
    <property type="entry name" value="RuvA_2-like"/>
</dbReference>
<keyword evidence="8 10" id="KW-0238">DNA-binding</keyword>
<dbReference type="PANTHER" id="PTHR34185">
    <property type="entry name" value="DIADENYLATE CYCLASE"/>
    <property type="match status" value="1"/>
</dbReference>
<dbReference type="PROSITE" id="PS51794">
    <property type="entry name" value="DAC"/>
    <property type="match status" value="1"/>
</dbReference>
<keyword evidence="7 10" id="KW-0460">Magnesium</keyword>
<dbReference type="Gene3D" id="3.40.1700.10">
    <property type="entry name" value="DNA integrity scanning protein, DisA, N-terminal domain"/>
    <property type="match status" value="1"/>
</dbReference>
<evidence type="ECO:0000256" key="11">
    <source>
        <dbReference type="SAM" id="Coils"/>
    </source>
</evidence>
<dbReference type="NCBIfam" id="NF010009">
    <property type="entry name" value="PRK13482.1"/>
    <property type="match status" value="1"/>
</dbReference>
<reference evidence="13 14" key="1">
    <citation type="submission" date="2018-06" db="EMBL/GenBank/DDBJ databases">
        <authorList>
            <consortium name="Pathogen Informatics"/>
            <person name="Doyle S."/>
        </authorList>
    </citation>
    <scope>NUCLEOTIDE SEQUENCE [LARGE SCALE GENOMIC DNA]</scope>
    <source>
        <strain evidence="13 14">NCTC13184</strain>
    </source>
</reference>
<evidence type="ECO:0000256" key="10">
    <source>
        <dbReference type="HAMAP-Rule" id="MF_01438"/>
    </source>
</evidence>
<dbReference type="Pfam" id="PF02457">
    <property type="entry name" value="DAC"/>
    <property type="match status" value="1"/>
</dbReference>
<keyword evidence="6 10" id="KW-0067">ATP-binding</keyword>
<feature type="binding site" evidence="10">
    <location>
        <position position="127"/>
    </location>
    <ligand>
        <name>ATP</name>
        <dbReference type="ChEBI" id="CHEBI:30616"/>
    </ligand>
</feature>
<comment type="cofactor">
    <cofactor evidence="10">
        <name>Mg(2+)</name>
        <dbReference type="ChEBI" id="CHEBI:18420"/>
    </cofactor>
</comment>
<evidence type="ECO:0000313" key="14">
    <source>
        <dbReference type="Proteomes" id="UP000255082"/>
    </source>
</evidence>